<keyword evidence="1" id="KW-0663">Pyridoxal phosphate</keyword>
<dbReference type="PANTHER" id="PTHR43092">
    <property type="entry name" value="L-CYSTEINE DESULFHYDRASE"/>
    <property type="match status" value="1"/>
</dbReference>
<protein>
    <submittedName>
        <fullName evidence="3">CIC11C00000001004</fullName>
    </submittedName>
</protein>
<feature type="domain" description="Aminotransferase class V" evidence="2">
    <location>
        <begin position="31"/>
        <end position="351"/>
    </location>
</feature>
<evidence type="ECO:0000256" key="1">
    <source>
        <dbReference type="ARBA" id="ARBA00022898"/>
    </source>
</evidence>
<reference evidence="3 4" key="1">
    <citation type="submission" date="2016-10" db="EMBL/GenBank/DDBJ databases">
        <authorList>
            <person name="de Groot N.N."/>
        </authorList>
    </citation>
    <scope>NUCLEOTIDE SEQUENCE [LARGE SCALE GENOMIC DNA]</scope>
    <source>
        <strain evidence="3 4">PYCC 4715</strain>
    </source>
</reference>
<dbReference type="Gene3D" id="3.40.640.10">
    <property type="entry name" value="Type I PLP-dependent aspartate aminotransferase-like (Major domain)"/>
    <property type="match status" value="1"/>
</dbReference>
<dbReference type="InterPro" id="IPR015421">
    <property type="entry name" value="PyrdxlP-dep_Trfase_major"/>
</dbReference>
<dbReference type="InterPro" id="IPR000192">
    <property type="entry name" value="Aminotrans_V_dom"/>
</dbReference>
<dbReference type="InterPro" id="IPR015424">
    <property type="entry name" value="PyrdxlP-dep_Trfase"/>
</dbReference>
<dbReference type="Pfam" id="PF00266">
    <property type="entry name" value="Aminotran_5"/>
    <property type="match status" value="1"/>
</dbReference>
<dbReference type="EMBL" id="LT635766">
    <property type="protein sequence ID" value="SGZ53781.1"/>
    <property type="molecule type" value="Genomic_DNA"/>
</dbReference>
<dbReference type="SUPFAM" id="SSF53383">
    <property type="entry name" value="PLP-dependent transferases"/>
    <property type="match status" value="1"/>
</dbReference>
<gene>
    <name evidence="3" type="ORF">SAMEA4029009_CIC11G00000001004</name>
</gene>
<dbReference type="Gene3D" id="3.90.1150.10">
    <property type="entry name" value="Aspartate Aminotransferase, domain 1"/>
    <property type="match status" value="1"/>
</dbReference>
<evidence type="ECO:0000313" key="4">
    <source>
        <dbReference type="Proteomes" id="UP000182259"/>
    </source>
</evidence>
<name>A0A1L0GBP7_9ASCO</name>
<accession>A0A1L0GBP7</accession>
<dbReference type="Proteomes" id="UP000182259">
    <property type="component" value="Chromosome III"/>
</dbReference>
<dbReference type="PANTHER" id="PTHR43092:SF2">
    <property type="entry name" value="HERCYNYLCYSTEINE SULFOXIDE LYASE"/>
    <property type="match status" value="1"/>
</dbReference>
<evidence type="ECO:0000259" key="2">
    <source>
        <dbReference type="Pfam" id="PF00266"/>
    </source>
</evidence>
<proteinExistence type="predicted"/>
<organism evidence="3 4">
    <name type="scientific">Sungouiella intermedia</name>
    <dbReference type="NCBI Taxonomy" id="45354"/>
    <lineage>
        <taxon>Eukaryota</taxon>
        <taxon>Fungi</taxon>
        <taxon>Dikarya</taxon>
        <taxon>Ascomycota</taxon>
        <taxon>Saccharomycotina</taxon>
        <taxon>Pichiomycetes</taxon>
        <taxon>Metschnikowiaceae</taxon>
        <taxon>Sungouiella</taxon>
    </lineage>
</organism>
<dbReference type="AlphaFoldDB" id="A0A1L0GBP7"/>
<evidence type="ECO:0000313" key="3">
    <source>
        <dbReference type="EMBL" id="SGZ53781.1"/>
    </source>
</evidence>
<sequence length="423" mass="47252">MSFGHGFKTKYFPISDNSYNPVNHGSYGLPPQCVIDKYYKEFCADLASPDTYALTIQPDSYAASLKAVAKFLNCSYKRLAFVENATTGVNCVLRSYPFKKGDKIVMPSTTYGACANTVRFLEQKIGIEVVVVDLVFPLTDAEVVAAFKKAFDENTVTLALFDTVVSMPGVKLPFKELVKLCKEYGVLSLVDGAHSIGLLPLDFADFEPDYYVSNLHKWLGLPRGNAVLYVDPKHFRTIQTMPISHSYVSTDAELTAEELDNLLVTKFTFTGSKCYASVAAIEEAIRFRSEECGGEDAIRKYCFGLAREVGEMAEKKWPGLKIIENEEKSLATALITAYVPMEDYSKSFDASNLVAAKAFIKFAPQYQIKNYKSYLPFAVHGGKIVVRFSCQVYNELSDYEYAIEVVQKTIEAFFLSEFDKLSL</sequence>
<dbReference type="InterPro" id="IPR015422">
    <property type="entry name" value="PyrdxlP-dep_Trfase_small"/>
</dbReference>